<comment type="similarity">
    <text evidence="2">Belongs to the Rab3-GAP catalytic subunit family.</text>
</comment>
<dbReference type="PANTHER" id="PTHR21422">
    <property type="entry name" value="RAB3 GTPASE-ACTIVATING PROTEIN CATALYTIC SUBUNIT"/>
    <property type="match status" value="1"/>
</dbReference>
<evidence type="ECO:0000256" key="3">
    <source>
        <dbReference type="ARBA" id="ARBA00015817"/>
    </source>
</evidence>
<dbReference type="GO" id="GO:0005096">
    <property type="term" value="F:GTPase activator activity"/>
    <property type="evidence" value="ECO:0007669"/>
    <property type="project" value="UniProtKB-KW"/>
</dbReference>
<evidence type="ECO:0000256" key="2">
    <source>
        <dbReference type="ARBA" id="ARBA00008856"/>
    </source>
</evidence>
<keyword evidence="4" id="KW-0343">GTPase activation</keyword>
<dbReference type="InterPro" id="IPR026147">
    <property type="entry name" value="Rab3GAP1_conserved"/>
</dbReference>
<dbReference type="KEGG" id="gfs:119640341"/>
<keyword evidence="7" id="KW-1185">Reference proteome</keyword>
<dbReference type="Proteomes" id="UP000092443">
    <property type="component" value="Unplaced"/>
</dbReference>
<dbReference type="RefSeq" id="XP_037894208.1">
    <property type="nucleotide sequence ID" value="XM_038038280.1"/>
</dbReference>
<dbReference type="GeneID" id="119640341"/>
<dbReference type="Pfam" id="PF13890">
    <property type="entry name" value="Rab3-GTPase_cat"/>
    <property type="match status" value="1"/>
</dbReference>
<dbReference type="InterPro" id="IPR045700">
    <property type="entry name" value="Rab3GAP1"/>
</dbReference>
<evidence type="ECO:0000313" key="7">
    <source>
        <dbReference type="Proteomes" id="UP000092443"/>
    </source>
</evidence>
<dbReference type="PANTHER" id="PTHR21422:SF9">
    <property type="entry name" value="RAB3 GTPASE-ACTIVATING PROTEIN CATALYTIC SUBUNIT"/>
    <property type="match status" value="1"/>
</dbReference>
<accession>A0A9C5Z701</accession>
<dbReference type="GO" id="GO:0005737">
    <property type="term" value="C:cytoplasm"/>
    <property type="evidence" value="ECO:0007669"/>
    <property type="project" value="UniProtKB-SubCell"/>
</dbReference>
<comment type="subcellular location">
    <subcellularLocation>
        <location evidence="1">Cytoplasm</location>
    </subcellularLocation>
</comment>
<evidence type="ECO:0000256" key="1">
    <source>
        <dbReference type="ARBA" id="ARBA00004496"/>
    </source>
</evidence>
<dbReference type="AlphaFoldDB" id="A0A9C5Z701"/>
<keyword evidence="5" id="KW-0963">Cytoplasm</keyword>
<gene>
    <name evidence="8" type="primary">LOC119640341</name>
</gene>
<protein>
    <recommendedName>
        <fullName evidence="3">Rab3 GTPase-activating protein catalytic subunit</fullName>
    </recommendedName>
</protein>
<evidence type="ECO:0000259" key="6">
    <source>
        <dbReference type="Pfam" id="PF13890"/>
    </source>
</evidence>
<evidence type="ECO:0000313" key="8">
    <source>
        <dbReference type="RefSeq" id="XP_037894208.1"/>
    </source>
</evidence>
<sequence length="930" mass="107510">MAEEIDDNGFYREDFSAESDWEIFNAQMCEIFQTWELSTSDDWSREFNVGELFNCKWHVKEENLKYLDKKITLTYYKADLKTQDLNPIDKSKPPLHVDLMSRNNTFSPSMIDSLQPKRVMHTLARYYGLRRFVLLQVVDSQGAHLNNHSDFGITSFLSSIFVVTAELNWSVPVFLQIFHPTWCYFVGVGMTFNMRTNFDAVSLHEAPERMRYLSGLLKIFKEKVPHSYEKPAIVSVQNIYDLDEIRLKVPMYVPFDLNPLEARVISLSQFTALPHGYFSDSKSDIYAIFTWPEMAENTAIDSELQTQFTPSKAHCGFVQLMSHATSYLSSCLSDFKKLSEAKSILQSYVGHYFSNAAAISDLENRLTKTKLMKKRSAMQQENYYKLYKETEQQPQKRIPGPMTDHVLNQMLYYLFPDMHPEKPLFPYETPQRDPHRIKSAKPDSLVQRLSCLLATCNAHFGGERGLVQMWASFIKELRFLWDNCLPIPGMSPGFPDTKTCLLHQKLQMLNICIERRLEREFKAHRQVPGYITTSELNLADSLNDEDEFYDCLDHEERETAGDAENVSSSKSTKVEKDVNKAEGRLKRLGNIKLIAADEYLFIPVTQELVPKTEDQFLDDNEDILSSDQIRQKMASSLQSDMDAFKAANPLAKLEDFIRWYSPVDWVESVDENAQKVYQLSGRMSAPGNIWQKLWEQSKPIPAYKQKRLFDDTDEGFKVLTYLETRNVGEVYQLTVVPLLHSSILKLKNIFINSNALDVFEQTVNETLADLCRLSRDIEAVKTKDSIFESFPNIEPILMQITKLELQFYQFKCFESIVDIDRAGTRTTEIKTYFKEMMENNGCYNIRKYNGKLNEQTGNSQCLIDILNSSFKDKLHQNPISKEYVIRLGNDCADMNRRVELSDMPQFLRGIVAGKTLRLCGAFTENTTFLD</sequence>
<organism evidence="7 8">
    <name type="scientific">Glossina fuscipes</name>
    <dbReference type="NCBI Taxonomy" id="7396"/>
    <lineage>
        <taxon>Eukaryota</taxon>
        <taxon>Metazoa</taxon>
        <taxon>Ecdysozoa</taxon>
        <taxon>Arthropoda</taxon>
        <taxon>Hexapoda</taxon>
        <taxon>Insecta</taxon>
        <taxon>Pterygota</taxon>
        <taxon>Neoptera</taxon>
        <taxon>Endopterygota</taxon>
        <taxon>Diptera</taxon>
        <taxon>Brachycera</taxon>
        <taxon>Muscomorpha</taxon>
        <taxon>Hippoboscoidea</taxon>
        <taxon>Glossinidae</taxon>
        <taxon>Glossina</taxon>
    </lineage>
</organism>
<evidence type="ECO:0000256" key="4">
    <source>
        <dbReference type="ARBA" id="ARBA00022468"/>
    </source>
</evidence>
<name>A0A9C5Z701_9MUSC</name>
<evidence type="ECO:0000256" key="5">
    <source>
        <dbReference type="ARBA" id="ARBA00022490"/>
    </source>
</evidence>
<reference evidence="8" key="1">
    <citation type="submission" date="2025-08" db="UniProtKB">
        <authorList>
            <consortium name="RefSeq"/>
        </authorList>
    </citation>
    <scope>IDENTIFICATION</scope>
    <source>
        <tissue evidence="8">Whole body pupa</tissue>
    </source>
</reference>
<feature type="domain" description="Rab3GAP catalytic subunit conserved" evidence="6">
    <location>
        <begin position="579"/>
        <end position="723"/>
    </location>
</feature>
<proteinExistence type="inferred from homology"/>